<dbReference type="RefSeq" id="WP_301198454.1">
    <property type="nucleotide sequence ID" value="NZ_JAPDPI010000008.1"/>
</dbReference>
<dbReference type="PANTHER" id="PTHR21342">
    <property type="entry name" value="PHOSPHOPANTETHEINE ADENYLYLTRANSFERASE"/>
    <property type="match status" value="1"/>
</dbReference>
<sequence>MKRVAIFPGSFDPFTIGHENIVHRAVDLFDEIIIGIGYNAQKKDFYPVEKRVEWVEYLFNDEPKVKVDKYEGLTVDFAKKLDAGYILRGIRTAADFEYERAIAQVNKAMSGIESVFLLTTPEHTPVNSSIVRDIIRHNGDASKFIPEKIREKMDNYKLDHK</sequence>
<evidence type="ECO:0000256" key="1">
    <source>
        <dbReference type="ARBA" id="ARBA00022490"/>
    </source>
</evidence>
<feature type="binding site" evidence="9">
    <location>
        <position position="42"/>
    </location>
    <ligand>
        <name>substrate</name>
    </ligand>
</feature>
<organism evidence="11 12">
    <name type="scientific">Plebeiibacterium marinum</name>
    <dbReference type="NCBI Taxonomy" id="2992111"/>
    <lineage>
        <taxon>Bacteria</taxon>
        <taxon>Pseudomonadati</taxon>
        <taxon>Bacteroidota</taxon>
        <taxon>Bacteroidia</taxon>
        <taxon>Marinilabiliales</taxon>
        <taxon>Marinilabiliaceae</taxon>
        <taxon>Plebeiibacterium</taxon>
    </lineage>
</organism>
<name>A0AAE3MCD5_9BACT</name>
<feature type="domain" description="Cytidyltransferase-like" evidence="10">
    <location>
        <begin position="6"/>
        <end position="133"/>
    </location>
</feature>
<dbReference type="NCBIfam" id="TIGR01510">
    <property type="entry name" value="coaD_prev_kdtB"/>
    <property type="match status" value="1"/>
</dbReference>
<evidence type="ECO:0000256" key="8">
    <source>
        <dbReference type="ARBA" id="ARBA00029346"/>
    </source>
</evidence>
<feature type="binding site" evidence="9">
    <location>
        <position position="99"/>
    </location>
    <ligand>
        <name>ATP</name>
        <dbReference type="ChEBI" id="CHEBI:30616"/>
    </ligand>
</feature>
<dbReference type="PRINTS" id="PR01020">
    <property type="entry name" value="LPSBIOSNTHSS"/>
</dbReference>
<evidence type="ECO:0000256" key="5">
    <source>
        <dbReference type="ARBA" id="ARBA00022840"/>
    </source>
</evidence>
<evidence type="ECO:0000256" key="4">
    <source>
        <dbReference type="ARBA" id="ARBA00022741"/>
    </source>
</evidence>
<dbReference type="InterPro" id="IPR004821">
    <property type="entry name" value="Cyt_trans-like"/>
</dbReference>
<gene>
    <name evidence="9 11" type="primary">coaD</name>
    <name evidence="11" type="ORF">OM074_05990</name>
</gene>
<keyword evidence="3 9" id="KW-0548">Nucleotidyltransferase</keyword>
<feature type="site" description="Transition state stabilizer" evidence="9">
    <location>
        <position position="18"/>
    </location>
</feature>
<accession>A0AAE3MCD5</accession>
<comment type="similarity">
    <text evidence="9">Belongs to the bacterial CoaD family.</text>
</comment>
<keyword evidence="7 9" id="KW-0173">Coenzyme A biosynthesis</keyword>
<dbReference type="Proteomes" id="UP001207408">
    <property type="component" value="Unassembled WGS sequence"/>
</dbReference>
<comment type="function">
    <text evidence="9">Reversibly transfers an adenylyl group from ATP to 4'-phosphopantetheine, yielding dephospho-CoA (dPCoA) and pyrophosphate.</text>
</comment>
<comment type="subcellular location">
    <subcellularLocation>
        <location evidence="9">Cytoplasm</location>
    </subcellularLocation>
</comment>
<proteinExistence type="inferred from homology"/>
<evidence type="ECO:0000313" key="11">
    <source>
        <dbReference type="EMBL" id="MCW3805168.1"/>
    </source>
</evidence>
<dbReference type="InterPro" id="IPR014729">
    <property type="entry name" value="Rossmann-like_a/b/a_fold"/>
</dbReference>
<dbReference type="EC" id="2.7.7.3" evidence="9"/>
<feature type="binding site" evidence="9">
    <location>
        <begin position="123"/>
        <end position="129"/>
    </location>
    <ligand>
        <name>ATP</name>
        <dbReference type="ChEBI" id="CHEBI:30616"/>
    </ligand>
</feature>
<comment type="pathway">
    <text evidence="9">Cofactor biosynthesis; coenzyme A biosynthesis; CoA from (R)-pantothenate: step 4/5.</text>
</comment>
<feature type="binding site" evidence="9">
    <location>
        <position position="18"/>
    </location>
    <ligand>
        <name>ATP</name>
        <dbReference type="ChEBI" id="CHEBI:30616"/>
    </ligand>
</feature>
<feature type="binding site" evidence="9">
    <location>
        <position position="10"/>
    </location>
    <ligand>
        <name>substrate</name>
    </ligand>
</feature>
<dbReference type="PANTHER" id="PTHR21342:SF1">
    <property type="entry name" value="PHOSPHOPANTETHEINE ADENYLYLTRANSFERASE"/>
    <property type="match status" value="1"/>
</dbReference>
<dbReference type="Gene3D" id="3.40.50.620">
    <property type="entry name" value="HUPs"/>
    <property type="match status" value="1"/>
</dbReference>
<dbReference type="HAMAP" id="MF_00151">
    <property type="entry name" value="PPAT_bact"/>
    <property type="match status" value="1"/>
</dbReference>
<comment type="caution">
    <text evidence="11">The sequence shown here is derived from an EMBL/GenBank/DDBJ whole genome shotgun (WGS) entry which is preliminary data.</text>
</comment>
<dbReference type="GO" id="GO:0004595">
    <property type="term" value="F:pantetheine-phosphate adenylyltransferase activity"/>
    <property type="evidence" value="ECO:0007669"/>
    <property type="project" value="UniProtKB-UniRule"/>
</dbReference>
<reference evidence="11" key="1">
    <citation type="submission" date="2022-10" db="EMBL/GenBank/DDBJ databases">
        <authorList>
            <person name="Yu W.X."/>
        </authorList>
    </citation>
    <scope>NUCLEOTIDE SEQUENCE</scope>
    <source>
        <strain evidence="11">D04</strain>
    </source>
</reference>
<keyword evidence="4 9" id="KW-0547">Nucleotide-binding</keyword>
<comment type="subunit">
    <text evidence="9">Homohexamer.</text>
</comment>
<dbReference type="GO" id="GO:0005524">
    <property type="term" value="F:ATP binding"/>
    <property type="evidence" value="ECO:0007669"/>
    <property type="project" value="UniProtKB-KW"/>
</dbReference>
<evidence type="ECO:0000259" key="10">
    <source>
        <dbReference type="Pfam" id="PF01467"/>
    </source>
</evidence>
<comment type="cofactor">
    <cofactor evidence="9">
        <name>Mg(2+)</name>
        <dbReference type="ChEBI" id="CHEBI:18420"/>
    </cofactor>
</comment>
<evidence type="ECO:0000256" key="3">
    <source>
        <dbReference type="ARBA" id="ARBA00022695"/>
    </source>
</evidence>
<dbReference type="GO" id="GO:0015937">
    <property type="term" value="P:coenzyme A biosynthetic process"/>
    <property type="evidence" value="ECO:0007669"/>
    <property type="project" value="UniProtKB-UniRule"/>
</dbReference>
<feature type="binding site" evidence="9">
    <location>
        <position position="88"/>
    </location>
    <ligand>
        <name>substrate</name>
    </ligand>
</feature>
<comment type="catalytic activity">
    <reaction evidence="8 9">
        <text>(R)-4'-phosphopantetheine + ATP + H(+) = 3'-dephospho-CoA + diphosphate</text>
        <dbReference type="Rhea" id="RHEA:19801"/>
        <dbReference type="ChEBI" id="CHEBI:15378"/>
        <dbReference type="ChEBI" id="CHEBI:30616"/>
        <dbReference type="ChEBI" id="CHEBI:33019"/>
        <dbReference type="ChEBI" id="CHEBI:57328"/>
        <dbReference type="ChEBI" id="CHEBI:61723"/>
        <dbReference type="EC" id="2.7.7.3"/>
    </reaction>
</comment>
<evidence type="ECO:0000256" key="2">
    <source>
        <dbReference type="ARBA" id="ARBA00022679"/>
    </source>
</evidence>
<evidence type="ECO:0000256" key="7">
    <source>
        <dbReference type="ARBA" id="ARBA00022993"/>
    </source>
</evidence>
<dbReference type="AlphaFoldDB" id="A0AAE3MCD5"/>
<dbReference type="NCBIfam" id="TIGR00125">
    <property type="entry name" value="cyt_tran_rel"/>
    <property type="match status" value="1"/>
</dbReference>
<keyword evidence="6 9" id="KW-0460">Magnesium</keyword>
<feature type="binding site" evidence="9">
    <location>
        <position position="74"/>
    </location>
    <ligand>
        <name>substrate</name>
    </ligand>
</feature>
<keyword evidence="2 9" id="KW-0808">Transferase</keyword>
<keyword evidence="12" id="KW-1185">Reference proteome</keyword>
<evidence type="ECO:0000256" key="6">
    <source>
        <dbReference type="ARBA" id="ARBA00022842"/>
    </source>
</evidence>
<feature type="binding site" evidence="9">
    <location>
        <begin position="10"/>
        <end position="11"/>
    </location>
    <ligand>
        <name>ATP</name>
        <dbReference type="ChEBI" id="CHEBI:30616"/>
    </ligand>
</feature>
<dbReference type="EMBL" id="JAPDPI010000008">
    <property type="protein sequence ID" value="MCW3805168.1"/>
    <property type="molecule type" value="Genomic_DNA"/>
</dbReference>
<keyword evidence="1 9" id="KW-0963">Cytoplasm</keyword>
<feature type="binding site" evidence="9">
    <location>
        <begin position="89"/>
        <end position="91"/>
    </location>
    <ligand>
        <name>ATP</name>
        <dbReference type="ChEBI" id="CHEBI:30616"/>
    </ligand>
</feature>
<evidence type="ECO:0000313" key="12">
    <source>
        <dbReference type="Proteomes" id="UP001207408"/>
    </source>
</evidence>
<dbReference type="Pfam" id="PF01467">
    <property type="entry name" value="CTP_transf_like"/>
    <property type="match status" value="1"/>
</dbReference>
<dbReference type="InterPro" id="IPR001980">
    <property type="entry name" value="PPAT"/>
</dbReference>
<evidence type="ECO:0000256" key="9">
    <source>
        <dbReference type="HAMAP-Rule" id="MF_00151"/>
    </source>
</evidence>
<dbReference type="GO" id="GO:0005737">
    <property type="term" value="C:cytoplasm"/>
    <property type="evidence" value="ECO:0007669"/>
    <property type="project" value="UniProtKB-SubCell"/>
</dbReference>
<keyword evidence="5 9" id="KW-0067">ATP-binding</keyword>
<protein>
    <recommendedName>
        <fullName evidence="9">Phosphopantetheine adenylyltransferase</fullName>
        <ecNumber evidence="9">2.7.7.3</ecNumber>
    </recommendedName>
    <alternativeName>
        <fullName evidence="9">Dephospho-CoA pyrophosphorylase</fullName>
    </alternativeName>
    <alternativeName>
        <fullName evidence="9">Pantetheine-phosphate adenylyltransferase</fullName>
        <shortName evidence="9">PPAT</shortName>
    </alternativeName>
</protein>
<dbReference type="SUPFAM" id="SSF52374">
    <property type="entry name" value="Nucleotidylyl transferase"/>
    <property type="match status" value="1"/>
</dbReference>